<dbReference type="HOGENOM" id="CLU_3096933_0_0_6"/>
<name>C8N8U4_CARH6</name>
<keyword evidence="2" id="KW-1185">Reference proteome</keyword>
<comment type="caution">
    <text evidence="1">The sequence shown here is derived from an EMBL/GenBank/DDBJ whole genome shotgun (WGS) entry which is preliminary data.</text>
</comment>
<proteinExistence type="predicted"/>
<dbReference type="EMBL" id="ACKY01000046">
    <property type="protein sequence ID" value="EEV88930.1"/>
    <property type="molecule type" value="Genomic_DNA"/>
</dbReference>
<sequence length="51" mass="5685">MPRSVKRGRLDEFCVAFSQAAANPPRLLLRVQSAPSATAVAFFCFHEVFDE</sequence>
<dbReference type="Proteomes" id="UP000004870">
    <property type="component" value="Unassembled WGS sequence"/>
</dbReference>
<organism evidence="1 2">
    <name type="scientific">Cardiobacterium hominis (strain ATCC 15826 / DSM 8339 / NCTC 10426 / 6573)</name>
    <dbReference type="NCBI Taxonomy" id="638300"/>
    <lineage>
        <taxon>Bacteria</taxon>
        <taxon>Pseudomonadati</taxon>
        <taxon>Pseudomonadota</taxon>
        <taxon>Gammaproteobacteria</taxon>
        <taxon>Cardiobacteriales</taxon>
        <taxon>Cardiobacteriaceae</taxon>
        <taxon>Cardiobacterium</taxon>
    </lineage>
</organism>
<gene>
    <name evidence="1" type="ORF">HMPREF0198_0922</name>
</gene>
<dbReference type="AlphaFoldDB" id="C8N8U4"/>
<evidence type="ECO:0000313" key="2">
    <source>
        <dbReference type="Proteomes" id="UP000004870"/>
    </source>
</evidence>
<protein>
    <submittedName>
        <fullName evidence="1">Uncharacterized protein</fullName>
    </submittedName>
</protein>
<reference evidence="1 2" key="1">
    <citation type="submission" date="2009-08" db="EMBL/GenBank/DDBJ databases">
        <authorList>
            <person name="Qin X."/>
            <person name="Bachman B."/>
            <person name="Battles P."/>
            <person name="Bell A."/>
            <person name="Bess C."/>
            <person name="Bickham C."/>
            <person name="Chaboub L."/>
            <person name="Chen D."/>
            <person name="Coyle M."/>
            <person name="Deiros D.R."/>
            <person name="Dinh H."/>
            <person name="Forbes L."/>
            <person name="Fowler G."/>
            <person name="Francisco L."/>
            <person name="Fu Q."/>
            <person name="Gubbala S."/>
            <person name="Hale W."/>
            <person name="Han Y."/>
            <person name="Hemphill L."/>
            <person name="Highlander S.K."/>
            <person name="Hirani K."/>
            <person name="Hogues M."/>
            <person name="Jackson L."/>
            <person name="Jakkamsetti A."/>
            <person name="Javaid M."/>
            <person name="Jiang H."/>
            <person name="Korchina V."/>
            <person name="Kovar C."/>
            <person name="Lara F."/>
            <person name="Lee S."/>
            <person name="Mata R."/>
            <person name="Mathew T."/>
            <person name="Moen C."/>
            <person name="Morales K."/>
            <person name="Munidasa M."/>
            <person name="Nazareth L."/>
            <person name="Ngo R."/>
            <person name="Nguyen L."/>
            <person name="Okwuonu G."/>
            <person name="Ongeri F."/>
            <person name="Patil S."/>
            <person name="Petrosino J."/>
            <person name="Pham C."/>
            <person name="Pham P."/>
            <person name="Pu L.-L."/>
            <person name="Puazo M."/>
            <person name="Raj R."/>
            <person name="Reid J."/>
            <person name="Rouhana J."/>
            <person name="Saada N."/>
            <person name="Shang Y."/>
            <person name="Simmons D."/>
            <person name="Thornton R."/>
            <person name="Warren J."/>
            <person name="Weissenberger G."/>
            <person name="Zhang J."/>
            <person name="Zhang L."/>
            <person name="Zhou C."/>
            <person name="Zhu D."/>
            <person name="Muzny D."/>
            <person name="Worley K."/>
            <person name="Gibbs R."/>
        </authorList>
    </citation>
    <scope>NUCLEOTIDE SEQUENCE [LARGE SCALE GENOMIC DNA]</scope>
    <source>
        <strain evidence="2">ATCC 15826 / DSM 8339 / NCTC 10426 / 6573</strain>
    </source>
</reference>
<evidence type="ECO:0000313" key="1">
    <source>
        <dbReference type="EMBL" id="EEV88930.1"/>
    </source>
</evidence>
<accession>C8N8U4</accession>